<feature type="transmembrane region" description="Helical" evidence="1">
    <location>
        <begin position="292"/>
        <end position="312"/>
    </location>
</feature>
<evidence type="ECO:0000313" key="2">
    <source>
        <dbReference type="EMBL" id="SKA98382.1"/>
    </source>
</evidence>
<evidence type="ECO:0000256" key="1">
    <source>
        <dbReference type="SAM" id="Phobius"/>
    </source>
</evidence>
<dbReference type="Proteomes" id="UP000190774">
    <property type="component" value="Unassembled WGS sequence"/>
</dbReference>
<keyword evidence="1" id="KW-1133">Transmembrane helix</keyword>
<organism evidence="2 3">
    <name type="scientific">Prosthecobacter debontii</name>
    <dbReference type="NCBI Taxonomy" id="48467"/>
    <lineage>
        <taxon>Bacteria</taxon>
        <taxon>Pseudomonadati</taxon>
        <taxon>Verrucomicrobiota</taxon>
        <taxon>Verrucomicrobiia</taxon>
        <taxon>Verrucomicrobiales</taxon>
        <taxon>Verrucomicrobiaceae</taxon>
        <taxon>Prosthecobacter</taxon>
    </lineage>
</organism>
<accession>A0A1T4Y997</accession>
<keyword evidence="1" id="KW-0812">Transmembrane</keyword>
<feature type="transmembrane region" description="Helical" evidence="1">
    <location>
        <begin position="103"/>
        <end position="121"/>
    </location>
</feature>
<dbReference type="EMBL" id="FUYE01000008">
    <property type="protein sequence ID" value="SKA98382.1"/>
    <property type="molecule type" value="Genomic_DNA"/>
</dbReference>
<feature type="transmembrane region" description="Helical" evidence="1">
    <location>
        <begin position="251"/>
        <end position="271"/>
    </location>
</feature>
<dbReference type="AlphaFoldDB" id="A0A1T4Y997"/>
<feature type="transmembrane region" description="Helical" evidence="1">
    <location>
        <begin position="332"/>
        <end position="354"/>
    </location>
</feature>
<dbReference type="STRING" id="48467.SAMN02745166_02744"/>
<name>A0A1T4Y997_9BACT</name>
<feature type="transmembrane region" description="Helical" evidence="1">
    <location>
        <begin position="39"/>
        <end position="60"/>
    </location>
</feature>
<sequence>MTDPTQHLWPQTLAVLVGLIVGLWLHLRWHPLREFFSEAFSLLQGMPWLVIGLVVCYGLTVSPEPWTVPLDDPQWASLSLKSQLFHMLPHAGLGLAMMIQGLVPPWPLALGLPGLLVWLLLKSKVPMRRASQRQKSRLNHGRLPLALLMVVSWIWLLLEGVACLGVMPTWGSWIVHGLRLGMESFTMVLGQLSLITWVILRKECSAWDVEKSVEDVRERLQSRWLAVTVTAGLGLLWILAWRGVDPAEPGLAEFLVVEAAVLFAALPMVVAQVRGSLTFILARVMQVLRVTALPLLAWVISALAILVLVDFSGQSFLSLAGGSGFGRWAVRIFNALVLATMQSWLFLALVLTLLRHGFNAPARPAAGK</sequence>
<proteinExistence type="predicted"/>
<feature type="transmembrane region" description="Helical" evidence="1">
    <location>
        <begin position="220"/>
        <end position="239"/>
    </location>
</feature>
<protein>
    <submittedName>
        <fullName evidence="2">Uncharacterized protein</fullName>
    </submittedName>
</protein>
<feature type="transmembrane region" description="Helical" evidence="1">
    <location>
        <begin position="142"/>
        <end position="168"/>
    </location>
</feature>
<gene>
    <name evidence="2" type="ORF">SAMN02745166_02744</name>
</gene>
<feature type="transmembrane region" description="Helical" evidence="1">
    <location>
        <begin position="180"/>
        <end position="200"/>
    </location>
</feature>
<keyword evidence="1" id="KW-0472">Membrane</keyword>
<evidence type="ECO:0000313" key="3">
    <source>
        <dbReference type="Proteomes" id="UP000190774"/>
    </source>
</evidence>
<keyword evidence="3" id="KW-1185">Reference proteome</keyword>
<reference evidence="3" key="1">
    <citation type="submission" date="2017-02" db="EMBL/GenBank/DDBJ databases">
        <authorList>
            <person name="Varghese N."/>
            <person name="Submissions S."/>
        </authorList>
    </citation>
    <scope>NUCLEOTIDE SEQUENCE [LARGE SCALE GENOMIC DNA]</scope>
    <source>
        <strain evidence="3">ATCC 700200</strain>
    </source>
</reference>
<feature type="transmembrane region" description="Helical" evidence="1">
    <location>
        <begin position="6"/>
        <end position="27"/>
    </location>
</feature>